<comment type="caution">
    <text evidence="7">The sequence shown here is derived from an EMBL/GenBank/DDBJ whole genome shotgun (WGS) entry which is preliminary data.</text>
</comment>
<sequence>MKEKKKVGIIGAGVSGLLACKYVLSRGHDAIVFESQSTVGGVWTKTVRTTKLQTFKSFYQFSDFPWPSSVTDDFPNARQVLDYIQSYACHFSLIQHIKFNSKVRSMDYEGSSDDESQTWTVWSDECKWKIVVEDTVNLSVEAYRVDFVILCVGRFSGLPNIPEFPPNKGPDAFDGEVIHSMDYAAMDDEKAARIVRGKKVTVVGFLKSAVDIAMECSTANGIENPCTLIYRNPHWNLPDYFPWGVHLALLYLNRFAELCVHKPGEGLFLSFLATALSPVRWAVSKFIESDIKHRHQLKKFGMVPAHSFLQDINSCQLALMPDGFYDGVEKGSIILKKSSSFSFCKDGVLIAGEERPLETDLVILATGFKGDQKLKDIFASPKFQEHIVGSSDRVVPLYRQCVHPRIPQLAVIGFAESLSNLYTSELMCRWLVELLDGAFKLVSIREMGEDILRWDQFMKQYARGSYRRSCIGALHVWHNDQLCSDMGWNPRRKNGFLAELFEPYGPMDYASK</sequence>
<evidence type="ECO:0000256" key="6">
    <source>
        <dbReference type="RuleBase" id="RU361177"/>
    </source>
</evidence>
<evidence type="ECO:0000313" key="7">
    <source>
        <dbReference type="EMBL" id="GMH02911.1"/>
    </source>
</evidence>
<evidence type="ECO:0000256" key="2">
    <source>
        <dbReference type="ARBA" id="ARBA00022630"/>
    </source>
</evidence>
<dbReference type="InterPro" id="IPR036188">
    <property type="entry name" value="FAD/NAD-bd_sf"/>
</dbReference>
<dbReference type="PROSITE" id="PS51257">
    <property type="entry name" value="PROKAR_LIPOPROTEIN"/>
    <property type="match status" value="1"/>
</dbReference>
<dbReference type="Gene3D" id="3.50.50.60">
    <property type="entry name" value="FAD/NAD(P)-binding domain"/>
    <property type="match status" value="2"/>
</dbReference>
<evidence type="ECO:0000256" key="5">
    <source>
        <dbReference type="ARBA" id="ARBA00023002"/>
    </source>
</evidence>
<dbReference type="InterPro" id="IPR020946">
    <property type="entry name" value="Flavin_mOase-like"/>
</dbReference>
<dbReference type="InterPro" id="IPR050346">
    <property type="entry name" value="FMO-like"/>
</dbReference>
<keyword evidence="3 6" id="KW-0274">FAD</keyword>
<dbReference type="InterPro" id="IPR000960">
    <property type="entry name" value="Flavin_mOase"/>
</dbReference>
<name>A0AAD3XFR2_NEPGR</name>
<keyword evidence="4" id="KW-0521">NADP</keyword>
<evidence type="ECO:0000256" key="4">
    <source>
        <dbReference type="ARBA" id="ARBA00022857"/>
    </source>
</evidence>
<keyword evidence="8" id="KW-1185">Reference proteome</keyword>
<dbReference type="EMBL" id="BSYO01000004">
    <property type="protein sequence ID" value="GMH02911.1"/>
    <property type="molecule type" value="Genomic_DNA"/>
</dbReference>
<keyword evidence="6" id="KW-0503">Monooxygenase</keyword>
<proteinExistence type="inferred from homology"/>
<evidence type="ECO:0000256" key="1">
    <source>
        <dbReference type="ARBA" id="ARBA00009183"/>
    </source>
</evidence>
<dbReference type="PIRSF" id="PIRSF000332">
    <property type="entry name" value="FMO"/>
    <property type="match status" value="1"/>
</dbReference>
<dbReference type="PANTHER" id="PTHR23023">
    <property type="entry name" value="DIMETHYLANILINE MONOOXYGENASE"/>
    <property type="match status" value="1"/>
</dbReference>
<reference evidence="7" key="1">
    <citation type="submission" date="2023-05" db="EMBL/GenBank/DDBJ databases">
        <title>Nepenthes gracilis genome sequencing.</title>
        <authorList>
            <person name="Fukushima K."/>
        </authorList>
    </citation>
    <scope>NUCLEOTIDE SEQUENCE</scope>
    <source>
        <strain evidence="7">SING2019-196</strain>
    </source>
</reference>
<dbReference type="Proteomes" id="UP001279734">
    <property type="component" value="Unassembled WGS sequence"/>
</dbReference>
<evidence type="ECO:0000313" key="8">
    <source>
        <dbReference type="Proteomes" id="UP001279734"/>
    </source>
</evidence>
<accession>A0AAD3XFR2</accession>
<comment type="similarity">
    <text evidence="1 6">Belongs to the FMO family.</text>
</comment>
<dbReference type="EC" id="1.-.-.-" evidence="6"/>
<evidence type="ECO:0000256" key="3">
    <source>
        <dbReference type="ARBA" id="ARBA00022827"/>
    </source>
</evidence>
<keyword evidence="2 6" id="KW-0285">Flavoprotein</keyword>
<dbReference type="GO" id="GO:0050660">
    <property type="term" value="F:flavin adenine dinucleotide binding"/>
    <property type="evidence" value="ECO:0007669"/>
    <property type="project" value="InterPro"/>
</dbReference>
<dbReference type="FunFam" id="3.50.50.60:FF:000169">
    <property type="entry name" value="Flavin-containing monooxygenase"/>
    <property type="match status" value="1"/>
</dbReference>
<dbReference type="AlphaFoldDB" id="A0AAD3XFR2"/>
<comment type="cofactor">
    <cofactor evidence="6">
        <name>FAD</name>
        <dbReference type="ChEBI" id="CHEBI:57692"/>
    </cofactor>
</comment>
<dbReference type="Pfam" id="PF00743">
    <property type="entry name" value="FMO-like"/>
    <property type="match status" value="1"/>
</dbReference>
<keyword evidence="5 6" id="KW-0560">Oxidoreductase</keyword>
<gene>
    <name evidence="7" type="ORF">Nepgr_004750</name>
</gene>
<dbReference type="SUPFAM" id="SSF51905">
    <property type="entry name" value="FAD/NAD(P)-binding domain"/>
    <property type="match status" value="2"/>
</dbReference>
<protein>
    <recommendedName>
        <fullName evidence="6">Flavin-containing monooxygenase</fullName>
        <ecNumber evidence="6">1.-.-.-</ecNumber>
    </recommendedName>
</protein>
<dbReference type="GO" id="GO:0004499">
    <property type="term" value="F:N,N-dimethylaniline monooxygenase activity"/>
    <property type="evidence" value="ECO:0007669"/>
    <property type="project" value="InterPro"/>
</dbReference>
<dbReference type="GO" id="GO:0050661">
    <property type="term" value="F:NADP binding"/>
    <property type="evidence" value="ECO:0007669"/>
    <property type="project" value="InterPro"/>
</dbReference>
<organism evidence="7 8">
    <name type="scientific">Nepenthes gracilis</name>
    <name type="common">Slender pitcher plant</name>
    <dbReference type="NCBI Taxonomy" id="150966"/>
    <lineage>
        <taxon>Eukaryota</taxon>
        <taxon>Viridiplantae</taxon>
        <taxon>Streptophyta</taxon>
        <taxon>Embryophyta</taxon>
        <taxon>Tracheophyta</taxon>
        <taxon>Spermatophyta</taxon>
        <taxon>Magnoliopsida</taxon>
        <taxon>eudicotyledons</taxon>
        <taxon>Gunneridae</taxon>
        <taxon>Pentapetalae</taxon>
        <taxon>Caryophyllales</taxon>
        <taxon>Nepenthaceae</taxon>
        <taxon>Nepenthes</taxon>
    </lineage>
</organism>
<dbReference type="FunFam" id="3.50.50.60:FF:000403">
    <property type="entry name" value="Flavin-containing monooxygenase"/>
    <property type="match status" value="1"/>
</dbReference>